<dbReference type="EMBL" id="JAMYWD010000007">
    <property type="protein sequence ID" value="KAJ4965373.1"/>
    <property type="molecule type" value="Genomic_DNA"/>
</dbReference>
<keyword evidence="7" id="KW-0418">Kinase</keyword>
<feature type="region of interest" description="Disordered" evidence="11">
    <location>
        <begin position="202"/>
        <end position="235"/>
    </location>
</feature>
<dbReference type="InterPro" id="IPR051348">
    <property type="entry name" value="U-box_ubiquitin_ligases"/>
</dbReference>
<evidence type="ECO:0000256" key="9">
    <source>
        <dbReference type="ARBA" id="ARBA00022840"/>
    </source>
</evidence>
<proteinExistence type="predicted"/>
<dbReference type="InterPro" id="IPR006016">
    <property type="entry name" value="UspA"/>
</dbReference>
<evidence type="ECO:0000313" key="14">
    <source>
        <dbReference type="EMBL" id="KAJ4965373.1"/>
    </source>
</evidence>
<dbReference type="Gene3D" id="1.10.510.10">
    <property type="entry name" value="Transferase(Phosphotransferase) domain 1"/>
    <property type="match status" value="1"/>
</dbReference>
<evidence type="ECO:0000256" key="5">
    <source>
        <dbReference type="ARBA" id="ARBA00022679"/>
    </source>
</evidence>
<feature type="compositionally biased region" description="Low complexity" evidence="11">
    <location>
        <begin position="261"/>
        <end position="275"/>
    </location>
</feature>
<dbReference type="SMART" id="SM00504">
    <property type="entry name" value="Ubox"/>
    <property type="match status" value="1"/>
</dbReference>
<dbReference type="Gene3D" id="3.30.40.10">
    <property type="entry name" value="Zinc/RING finger domain, C3HC4 (zinc finger)"/>
    <property type="match status" value="1"/>
</dbReference>
<keyword evidence="4" id="KW-0723">Serine/threonine-protein kinase</keyword>
<feature type="binding site" evidence="10">
    <location>
        <position position="753"/>
    </location>
    <ligand>
        <name>ATP</name>
        <dbReference type="ChEBI" id="CHEBI:30616"/>
    </ligand>
</feature>
<dbReference type="SMART" id="SM00220">
    <property type="entry name" value="S_TKc"/>
    <property type="match status" value="1"/>
</dbReference>
<comment type="caution">
    <text evidence="14">The sequence shown here is derived from an EMBL/GenBank/DDBJ whole genome shotgun (WGS) entry which is preliminary data.</text>
</comment>
<dbReference type="Proteomes" id="UP001141806">
    <property type="component" value="Unassembled WGS sequence"/>
</dbReference>
<evidence type="ECO:0000313" key="15">
    <source>
        <dbReference type="Proteomes" id="UP001141806"/>
    </source>
</evidence>
<feature type="compositionally biased region" description="Basic and acidic residues" evidence="11">
    <location>
        <begin position="323"/>
        <end position="333"/>
    </location>
</feature>
<dbReference type="InterPro" id="IPR017441">
    <property type="entry name" value="Protein_kinase_ATP_BS"/>
</dbReference>
<comment type="catalytic activity">
    <reaction evidence="1">
        <text>S-ubiquitinyl-[E2 ubiquitin-conjugating enzyme]-L-cysteine + [acceptor protein]-L-lysine = [E2 ubiquitin-conjugating enzyme]-L-cysteine + N(6)-ubiquitinyl-[acceptor protein]-L-lysine.</text>
        <dbReference type="EC" id="2.3.2.27"/>
    </reaction>
</comment>
<dbReference type="InterPro" id="IPR014729">
    <property type="entry name" value="Rossmann-like_a/b/a_fold"/>
</dbReference>
<dbReference type="InterPro" id="IPR011009">
    <property type="entry name" value="Kinase-like_dom_sf"/>
</dbReference>
<evidence type="ECO:0000256" key="2">
    <source>
        <dbReference type="ARBA" id="ARBA00004906"/>
    </source>
</evidence>
<feature type="compositionally biased region" description="Low complexity" evidence="11">
    <location>
        <begin position="206"/>
        <end position="216"/>
    </location>
</feature>
<dbReference type="CDD" id="cd16655">
    <property type="entry name" value="RING-Ubox_WDSUB1-like"/>
    <property type="match status" value="1"/>
</dbReference>
<dbReference type="InterPro" id="IPR013083">
    <property type="entry name" value="Znf_RING/FYVE/PHD"/>
</dbReference>
<dbReference type="InterPro" id="IPR001245">
    <property type="entry name" value="Ser-Thr/Tyr_kinase_cat_dom"/>
</dbReference>
<dbReference type="GO" id="GO:0016567">
    <property type="term" value="P:protein ubiquitination"/>
    <property type="evidence" value="ECO:0007669"/>
    <property type="project" value="InterPro"/>
</dbReference>
<evidence type="ECO:0000256" key="3">
    <source>
        <dbReference type="ARBA" id="ARBA00012483"/>
    </source>
</evidence>
<dbReference type="EC" id="2.3.2.27" evidence="3"/>
<keyword evidence="15" id="KW-1185">Reference proteome</keyword>
<reference evidence="14" key="1">
    <citation type="journal article" date="2023" name="Plant J.">
        <title>The genome of the king protea, Protea cynaroides.</title>
        <authorList>
            <person name="Chang J."/>
            <person name="Duong T.A."/>
            <person name="Schoeman C."/>
            <person name="Ma X."/>
            <person name="Roodt D."/>
            <person name="Barker N."/>
            <person name="Li Z."/>
            <person name="Van de Peer Y."/>
            <person name="Mizrachi E."/>
        </authorList>
    </citation>
    <scope>NUCLEOTIDE SEQUENCE</scope>
    <source>
        <tissue evidence="14">Young leaves</tissue>
    </source>
</reference>
<dbReference type="PROSITE" id="PS00107">
    <property type="entry name" value="PROTEIN_KINASE_ATP"/>
    <property type="match status" value="1"/>
</dbReference>
<protein>
    <recommendedName>
        <fullName evidence="3">RING-type E3 ubiquitin transferase</fullName>
        <ecNumber evidence="3">2.3.2.27</ecNumber>
    </recommendedName>
</protein>
<evidence type="ECO:0000256" key="4">
    <source>
        <dbReference type="ARBA" id="ARBA00022527"/>
    </source>
</evidence>
<feature type="region of interest" description="Disordered" evidence="11">
    <location>
        <begin position="253"/>
        <end position="276"/>
    </location>
</feature>
<dbReference type="GO" id="GO:0005524">
    <property type="term" value="F:ATP binding"/>
    <property type="evidence" value="ECO:0007669"/>
    <property type="project" value="UniProtKB-UniRule"/>
</dbReference>
<feature type="region of interest" description="Disordered" evidence="11">
    <location>
        <begin position="315"/>
        <end position="362"/>
    </location>
</feature>
<name>A0A9Q0K7L8_9MAGN</name>
<comment type="pathway">
    <text evidence="2">Protein modification; protein ubiquitination.</text>
</comment>
<dbReference type="AlphaFoldDB" id="A0A9Q0K7L8"/>
<dbReference type="SUPFAM" id="SSF57850">
    <property type="entry name" value="RING/U-box"/>
    <property type="match status" value="1"/>
</dbReference>
<dbReference type="InterPro" id="IPR003613">
    <property type="entry name" value="Ubox_domain"/>
</dbReference>
<evidence type="ECO:0000256" key="7">
    <source>
        <dbReference type="ARBA" id="ARBA00022777"/>
    </source>
</evidence>
<keyword evidence="5" id="KW-0808">Transferase</keyword>
<keyword evidence="9 10" id="KW-0067">ATP-binding</keyword>
<dbReference type="CDD" id="cd01989">
    <property type="entry name" value="USP_STK_Ubox_N"/>
    <property type="match status" value="1"/>
</dbReference>
<dbReference type="InterPro" id="IPR000719">
    <property type="entry name" value="Prot_kinase_dom"/>
</dbReference>
<dbReference type="PANTHER" id="PTHR45647">
    <property type="entry name" value="OS02G0152300 PROTEIN"/>
    <property type="match status" value="1"/>
</dbReference>
<organism evidence="14 15">
    <name type="scientific">Protea cynaroides</name>
    <dbReference type="NCBI Taxonomy" id="273540"/>
    <lineage>
        <taxon>Eukaryota</taxon>
        <taxon>Viridiplantae</taxon>
        <taxon>Streptophyta</taxon>
        <taxon>Embryophyta</taxon>
        <taxon>Tracheophyta</taxon>
        <taxon>Spermatophyta</taxon>
        <taxon>Magnoliopsida</taxon>
        <taxon>Proteales</taxon>
        <taxon>Proteaceae</taxon>
        <taxon>Protea</taxon>
    </lineage>
</organism>
<keyword evidence="6 10" id="KW-0547">Nucleotide-binding</keyword>
<dbReference type="PROSITE" id="PS50011">
    <property type="entry name" value="PROTEIN_KINASE_DOM"/>
    <property type="match status" value="1"/>
</dbReference>
<feature type="domain" description="U-box" evidence="13">
    <location>
        <begin position="1005"/>
        <end position="1076"/>
    </location>
</feature>
<feature type="domain" description="Protein kinase" evidence="12">
    <location>
        <begin position="726"/>
        <end position="985"/>
    </location>
</feature>
<evidence type="ECO:0000256" key="11">
    <source>
        <dbReference type="SAM" id="MobiDB-lite"/>
    </source>
</evidence>
<dbReference type="SUPFAM" id="SSF56112">
    <property type="entry name" value="Protein kinase-like (PK-like)"/>
    <property type="match status" value="1"/>
</dbReference>
<dbReference type="Pfam" id="PF04564">
    <property type="entry name" value="U-box"/>
    <property type="match status" value="1"/>
</dbReference>
<dbReference type="Pfam" id="PF07714">
    <property type="entry name" value="PK_Tyr_Ser-Thr"/>
    <property type="match status" value="1"/>
</dbReference>
<dbReference type="GO" id="GO:0004672">
    <property type="term" value="F:protein kinase activity"/>
    <property type="evidence" value="ECO:0007669"/>
    <property type="project" value="InterPro"/>
</dbReference>
<dbReference type="SUPFAM" id="SSF52402">
    <property type="entry name" value="Adenine nucleotide alpha hydrolases-like"/>
    <property type="match status" value="1"/>
</dbReference>
<dbReference type="Gene3D" id="3.30.200.20">
    <property type="entry name" value="Phosphorylase Kinase, domain 1"/>
    <property type="match status" value="1"/>
</dbReference>
<keyword evidence="8" id="KW-0833">Ubl conjugation pathway</keyword>
<evidence type="ECO:0000256" key="10">
    <source>
        <dbReference type="PROSITE-ProRule" id="PRU10141"/>
    </source>
</evidence>
<evidence type="ECO:0000259" key="13">
    <source>
        <dbReference type="PROSITE" id="PS51698"/>
    </source>
</evidence>
<dbReference type="GO" id="GO:0061630">
    <property type="term" value="F:ubiquitin protein ligase activity"/>
    <property type="evidence" value="ECO:0007669"/>
    <property type="project" value="UniProtKB-EC"/>
</dbReference>
<accession>A0A9Q0K7L8</accession>
<evidence type="ECO:0000256" key="6">
    <source>
        <dbReference type="ARBA" id="ARBA00022741"/>
    </source>
</evidence>
<evidence type="ECO:0000259" key="12">
    <source>
        <dbReference type="PROSITE" id="PS50011"/>
    </source>
</evidence>
<sequence length="1076" mass="118411">MRTDVAMEGERKLVHPSPSTPMLSISVAITGSRNSGSVIKWALDSFTSGGKILIKLLHVRPPITEILTTLGTYPVSQVHEDVVATYKKEVERQTTALLFPSKQMCIEKKVQVYATVIEGNDIADAIVKEIVNSRVTKLVIGSSARGMFTRKVSNNSISSRILEGAPNFCAIYVVSKGNLSTIRPSNLEVNLNTRGERKSYAVHHISSPSSSAASSRRQSDPGLAPPSPPRGFSSSQIFSQKFIPLPTVNLGFLRGTGGSNPGSTPGSGNSSTRPSVDIKNMEDILSSKFSSYLTKNRSKRTDRGFSLEDNGSRVFDEMLPSEPAKDDATRTSDKGSTLEASKNIGTRISGTGFPLQSETYYGSNPSEEEFSFLVTKDTSGLRLSDKESIVDAAIDTGPRILSRGSSSKENGPRISDKGFPLETTRNYLMKISDKGSILEASKLNGSEVSYQGSTLQAAIDNGSREFGKASTFEENGLRSPDKRFTFDATISTGSRQFEKGFALSTAIDTGSRTVNTKSTLEENGSKISGKGSTFGAGLGTTTRSMLPAKESNFEDKGSSELSIKGFSFESATDNEPKTFDQITMLEALTSFSSSGSEADIVLELEGLVLDRRQLNTIFAIGQKDTIDVSSQKQNDQSKHQKEQKIKAKKVAFKEDNTTELPRQEKEKVEYEVVKQKEPEYMRKWVEAEANPDAKEEKKIDKATVLHSDELSNMFTWEDIVSATSSFSNDLLIGKGAFGSVYKCKLHHTTAAVKVLHSTESRWTRQFHQELEILSKIRHPHLLLLLGSCPDRGCLVYEYMEKGSLDDMLLQKDNPPIPWFERYRIAWEVASALVFLHNAKPKPIVHRDLKPANILLDHNLVSKIGDVGLSTLLPSDNATVFKETSPVGTLCYIDPEYQRTGMISPKSDVYAFGMVILQLLTAKPAIALTRIFEQAMESGRLRDILDSEAGNWPVEETQNLATLGLSCTELRHSDRPDLKSQILPVLERLKGIAEIARDSPPCAPSSPPQHFICPILQDVMDEPCVAADGYTYDRKAIDLWLKDNDNSPMTNLPLPSKNLLPNFTLLSAIMDWRSRKQ</sequence>
<gene>
    <name evidence="14" type="ORF">NE237_017222</name>
</gene>
<dbReference type="Gene3D" id="3.40.50.620">
    <property type="entry name" value="HUPs"/>
    <property type="match status" value="1"/>
</dbReference>
<dbReference type="PROSITE" id="PS51698">
    <property type="entry name" value="U_BOX"/>
    <property type="match status" value="1"/>
</dbReference>
<dbReference type="OrthoDB" id="4062651at2759"/>
<evidence type="ECO:0000256" key="1">
    <source>
        <dbReference type="ARBA" id="ARBA00000900"/>
    </source>
</evidence>
<dbReference type="PROSITE" id="PS00108">
    <property type="entry name" value="PROTEIN_KINASE_ST"/>
    <property type="match status" value="1"/>
</dbReference>
<dbReference type="Pfam" id="PF00582">
    <property type="entry name" value="Usp"/>
    <property type="match status" value="1"/>
</dbReference>
<feature type="compositionally biased region" description="Polar residues" evidence="11">
    <location>
        <begin position="334"/>
        <end position="362"/>
    </location>
</feature>
<dbReference type="InterPro" id="IPR008271">
    <property type="entry name" value="Ser/Thr_kinase_AS"/>
</dbReference>
<evidence type="ECO:0000256" key="8">
    <source>
        <dbReference type="ARBA" id="ARBA00022786"/>
    </source>
</evidence>
<dbReference type="PANTHER" id="PTHR45647:SF15">
    <property type="entry name" value="U-BOX DOMAIN-CONTAINING PROTEIN 35"/>
    <property type="match status" value="1"/>
</dbReference>